<dbReference type="Gene3D" id="1.20.120.520">
    <property type="entry name" value="nmb1532 protein domain like"/>
    <property type="match status" value="1"/>
</dbReference>
<dbReference type="Pfam" id="PF01814">
    <property type="entry name" value="Hemerythrin"/>
    <property type="match status" value="1"/>
</dbReference>
<proteinExistence type="predicted"/>
<dbReference type="AlphaFoldDB" id="A0A8E2DX38"/>
<reference evidence="2 3" key="1">
    <citation type="journal article" date="2016" name="Nat. Commun.">
        <title>Ectomycorrhizal ecology is imprinted in the genome of the dominant symbiotic fungus Cenococcum geophilum.</title>
        <authorList>
            <consortium name="DOE Joint Genome Institute"/>
            <person name="Peter M."/>
            <person name="Kohler A."/>
            <person name="Ohm R.A."/>
            <person name="Kuo A."/>
            <person name="Krutzmann J."/>
            <person name="Morin E."/>
            <person name="Arend M."/>
            <person name="Barry K.W."/>
            <person name="Binder M."/>
            <person name="Choi C."/>
            <person name="Clum A."/>
            <person name="Copeland A."/>
            <person name="Grisel N."/>
            <person name="Haridas S."/>
            <person name="Kipfer T."/>
            <person name="LaButti K."/>
            <person name="Lindquist E."/>
            <person name="Lipzen A."/>
            <person name="Maire R."/>
            <person name="Meier B."/>
            <person name="Mihaltcheva S."/>
            <person name="Molinier V."/>
            <person name="Murat C."/>
            <person name="Poggeler S."/>
            <person name="Quandt C.A."/>
            <person name="Sperisen C."/>
            <person name="Tritt A."/>
            <person name="Tisserant E."/>
            <person name="Crous P.W."/>
            <person name="Henrissat B."/>
            <person name="Nehls U."/>
            <person name="Egli S."/>
            <person name="Spatafora J.W."/>
            <person name="Grigoriev I.V."/>
            <person name="Martin F.M."/>
        </authorList>
    </citation>
    <scope>NUCLEOTIDE SEQUENCE [LARGE SCALE GENOMIC DNA]</scope>
    <source>
        <strain evidence="2 3">CBS 459.81</strain>
    </source>
</reference>
<protein>
    <recommendedName>
        <fullName evidence="1">Hemerythrin-like domain-containing protein</fullName>
    </recommendedName>
</protein>
<evidence type="ECO:0000259" key="1">
    <source>
        <dbReference type="Pfam" id="PF01814"/>
    </source>
</evidence>
<dbReference type="PANTHER" id="PTHR35585">
    <property type="entry name" value="HHE DOMAIN PROTEIN (AFU_ORTHOLOGUE AFUA_4G00730)"/>
    <property type="match status" value="1"/>
</dbReference>
<dbReference type="InterPro" id="IPR012312">
    <property type="entry name" value="Hemerythrin-like"/>
</dbReference>
<gene>
    <name evidence="2" type="ORF">K432DRAFT_398901</name>
</gene>
<sequence length="192" mass="21412">MSTISVAIKKDHEEIKEYANNIRSATDDDTKRRWQNQFTWELARHSIGEELVIYPAFATHLGAKGQEIANKNRSEHQSVKEALKRFQNLNPTSPAFLPTLGALMSDLDAHIKEEENDDLPALETALQTADNESMAQSFGRTKAFVPSRSHPSAPDKPPFETVVGLMAAPMDHLADLFRKFPDKTASPNPSTK</sequence>
<dbReference type="Proteomes" id="UP000250266">
    <property type="component" value="Unassembled WGS sequence"/>
</dbReference>
<dbReference type="EMBL" id="KV745793">
    <property type="protein sequence ID" value="OCK73396.1"/>
    <property type="molecule type" value="Genomic_DNA"/>
</dbReference>
<accession>A0A8E2DX38</accession>
<evidence type="ECO:0000313" key="3">
    <source>
        <dbReference type="Proteomes" id="UP000250266"/>
    </source>
</evidence>
<name>A0A8E2DX38_9PEZI</name>
<organism evidence="2 3">
    <name type="scientific">Lepidopterella palustris CBS 459.81</name>
    <dbReference type="NCBI Taxonomy" id="1314670"/>
    <lineage>
        <taxon>Eukaryota</taxon>
        <taxon>Fungi</taxon>
        <taxon>Dikarya</taxon>
        <taxon>Ascomycota</taxon>
        <taxon>Pezizomycotina</taxon>
        <taxon>Dothideomycetes</taxon>
        <taxon>Pleosporomycetidae</taxon>
        <taxon>Mytilinidiales</taxon>
        <taxon>Argynnaceae</taxon>
        <taxon>Lepidopterella</taxon>
    </lineage>
</organism>
<keyword evidence="3" id="KW-1185">Reference proteome</keyword>
<dbReference type="PANTHER" id="PTHR35585:SF1">
    <property type="entry name" value="HHE DOMAIN PROTEIN (AFU_ORTHOLOGUE AFUA_4G00730)"/>
    <property type="match status" value="1"/>
</dbReference>
<dbReference type="OrthoDB" id="9983919at2759"/>
<evidence type="ECO:0000313" key="2">
    <source>
        <dbReference type="EMBL" id="OCK73396.1"/>
    </source>
</evidence>
<feature type="domain" description="Hemerythrin-like" evidence="1">
    <location>
        <begin position="6"/>
        <end position="122"/>
    </location>
</feature>